<evidence type="ECO:0000256" key="6">
    <source>
        <dbReference type="ARBA" id="ARBA00030350"/>
    </source>
</evidence>
<evidence type="ECO:0000256" key="3">
    <source>
        <dbReference type="ARBA" id="ARBA00022679"/>
    </source>
</evidence>
<dbReference type="CDD" id="cd11299">
    <property type="entry name" value="O-FucT_plant"/>
    <property type="match status" value="1"/>
</dbReference>
<keyword evidence="10" id="KW-1185">Reference proteome</keyword>
<dbReference type="STRING" id="3476.A0A2P5CHR3"/>
<reference evidence="10" key="1">
    <citation type="submission" date="2016-06" db="EMBL/GenBank/DDBJ databases">
        <title>Parallel loss of symbiosis genes in relatives of nitrogen-fixing non-legume Parasponia.</title>
        <authorList>
            <person name="Van Velzen R."/>
            <person name="Holmer R."/>
            <person name="Bu F."/>
            <person name="Rutten L."/>
            <person name="Van Zeijl A."/>
            <person name="Liu W."/>
            <person name="Santuari L."/>
            <person name="Cao Q."/>
            <person name="Sharma T."/>
            <person name="Shen D."/>
            <person name="Roswanjaya Y."/>
            <person name="Wardhani T."/>
            <person name="Kalhor M.S."/>
            <person name="Jansen J."/>
            <person name="Van den Hoogen J."/>
            <person name="Gungor B."/>
            <person name="Hartog M."/>
            <person name="Hontelez J."/>
            <person name="Verver J."/>
            <person name="Yang W.-C."/>
            <person name="Schijlen E."/>
            <person name="Repin R."/>
            <person name="Schilthuizen M."/>
            <person name="Schranz E."/>
            <person name="Heidstra R."/>
            <person name="Miyata K."/>
            <person name="Fedorova E."/>
            <person name="Kohlen W."/>
            <person name="Bisseling T."/>
            <person name="Smit S."/>
            <person name="Geurts R."/>
        </authorList>
    </citation>
    <scope>NUCLEOTIDE SEQUENCE [LARGE SCALE GENOMIC DNA]</scope>
    <source>
        <strain evidence="10">cv. WU1-14</strain>
    </source>
</reference>
<evidence type="ECO:0000313" key="10">
    <source>
        <dbReference type="Proteomes" id="UP000237105"/>
    </source>
</evidence>
<dbReference type="EMBL" id="JXTB01000129">
    <property type="protein sequence ID" value="PON60563.1"/>
    <property type="molecule type" value="Genomic_DNA"/>
</dbReference>
<dbReference type="PIRSF" id="PIRSF009360">
    <property type="entry name" value="UCP009360"/>
    <property type="match status" value="1"/>
</dbReference>
<comment type="caution">
    <text evidence="9">The sequence shown here is derived from an EMBL/GenBank/DDBJ whole genome shotgun (WGS) entry which is preliminary data.</text>
</comment>
<dbReference type="AlphaFoldDB" id="A0A2P5CHR3"/>
<keyword evidence="3 9" id="KW-0808">Transferase</keyword>
<comment type="similarity">
    <text evidence="1">Belongs to the glycosyltransferase GT106 family.</text>
</comment>
<dbReference type="OrthoDB" id="1882547at2759"/>
<feature type="compositionally biased region" description="Acidic residues" evidence="7">
    <location>
        <begin position="522"/>
        <end position="541"/>
    </location>
</feature>
<dbReference type="GO" id="GO:0006004">
    <property type="term" value="P:fucose metabolic process"/>
    <property type="evidence" value="ECO:0007669"/>
    <property type="project" value="UniProtKB-KW"/>
</dbReference>
<dbReference type="Pfam" id="PF10250">
    <property type="entry name" value="O-FucT"/>
    <property type="match status" value="1"/>
</dbReference>
<keyword evidence="8" id="KW-0812">Transmembrane</keyword>
<evidence type="ECO:0000313" key="9">
    <source>
        <dbReference type="EMBL" id="PON60563.1"/>
    </source>
</evidence>
<dbReference type="PANTHER" id="PTHR31818:SF1">
    <property type="entry name" value="O-FUCOSYLTRANSFERASE 16"/>
    <property type="match status" value="1"/>
</dbReference>
<evidence type="ECO:0000256" key="4">
    <source>
        <dbReference type="ARBA" id="ARBA00023253"/>
    </source>
</evidence>
<keyword evidence="8" id="KW-1133">Transmembrane helix</keyword>
<evidence type="ECO:0000256" key="5">
    <source>
        <dbReference type="ARBA" id="ARBA00023277"/>
    </source>
</evidence>
<keyword evidence="5" id="KW-0119">Carbohydrate metabolism</keyword>
<sequence>MAFQRRRNHYYHRFRYLLPAISIVSGALLVFLAVLSFLAPYPVDSDYPGYRVHRHTSSFNVGTDDAIGAPPVFRVPNNGRRSDRDLWTSRNSKFFHGCSNASNKFLKAEAITHPNRYLAIATSGGLNQQRTGITDAVVAARILNATLVIPKLDQKSFWKDASNFSQIFDINWFISTLAKDVKIIKELPRKGGKTWTPYTMRVPRKCSERCYTNRVLPVLLKRHAVQLNKFDYRLANRLDTDLQKLRCRVNYHALKFTDPIRKMGEKLVHRMRVKSKHYIALHLRFESDMLAFSGCYYGGGDKERKELGAIRKRWKTLHISNPDKERRHGKCPLTPEEVGLMLRALGYGSDVHLYVASGDVYGGEETLAPLKALFPNFYSKETIATKEELESFSSFSSRMAALDFIVCDESDVFVTNNNGNMAKILAGRRRYFGHKPTIRPNAKKLYRLFLSKDNMTWEAFISRVRTFQRGFMGEPNEVRPGRGEFHENPATCICEDSVPKEKRDTGSRKYGKGNNSTKKDEVFDDQNVDDDPEWPDTEEDDNHSGLGIGLDYDTVNSEEPELEDMLSD</sequence>
<name>A0A2P5CHR3_PARAD</name>
<evidence type="ECO:0000256" key="8">
    <source>
        <dbReference type="SAM" id="Phobius"/>
    </source>
</evidence>
<dbReference type="GO" id="GO:0016757">
    <property type="term" value="F:glycosyltransferase activity"/>
    <property type="evidence" value="ECO:0007669"/>
    <property type="project" value="UniProtKB-KW"/>
</dbReference>
<accession>A0A2P5CHR3</accession>
<keyword evidence="8" id="KW-0472">Membrane</keyword>
<keyword evidence="4" id="KW-0294">Fucose metabolism</keyword>
<organism evidence="9 10">
    <name type="scientific">Parasponia andersonii</name>
    <name type="common">Sponia andersonii</name>
    <dbReference type="NCBI Taxonomy" id="3476"/>
    <lineage>
        <taxon>Eukaryota</taxon>
        <taxon>Viridiplantae</taxon>
        <taxon>Streptophyta</taxon>
        <taxon>Embryophyta</taxon>
        <taxon>Tracheophyta</taxon>
        <taxon>Spermatophyta</taxon>
        <taxon>Magnoliopsida</taxon>
        <taxon>eudicotyledons</taxon>
        <taxon>Gunneridae</taxon>
        <taxon>Pentapetalae</taxon>
        <taxon>rosids</taxon>
        <taxon>fabids</taxon>
        <taxon>Rosales</taxon>
        <taxon>Cannabaceae</taxon>
        <taxon>Parasponia</taxon>
    </lineage>
</organism>
<gene>
    <name evidence="9" type="ORF">PanWU01x14_151750</name>
</gene>
<proteinExistence type="inferred from homology"/>
<dbReference type="InterPro" id="IPR019378">
    <property type="entry name" value="GDP-Fuc_O-FucTrfase"/>
</dbReference>
<protein>
    <recommendedName>
        <fullName evidence="6">O-fucosyltransferase family protein</fullName>
    </recommendedName>
</protein>
<dbReference type="Proteomes" id="UP000237105">
    <property type="component" value="Unassembled WGS sequence"/>
</dbReference>
<feature type="region of interest" description="Disordered" evidence="7">
    <location>
        <begin position="496"/>
        <end position="568"/>
    </location>
</feature>
<dbReference type="PANTHER" id="PTHR31818">
    <property type="entry name" value="O-FUCOSYLTRANSFERASE 16"/>
    <property type="match status" value="1"/>
</dbReference>
<evidence type="ECO:0000256" key="7">
    <source>
        <dbReference type="SAM" id="MobiDB-lite"/>
    </source>
</evidence>
<dbReference type="InterPro" id="IPR024709">
    <property type="entry name" value="FucosylTrfase_pln"/>
</dbReference>
<evidence type="ECO:0000256" key="1">
    <source>
        <dbReference type="ARBA" id="ARBA00007737"/>
    </source>
</evidence>
<feature type="compositionally biased region" description="Acidic residues" evidence="7">
    <location>
        <begin position="556"/>
        <end position="568"/>
    </location>
</feature>
<evidence type="ECO:0000256" key="2">
    <source>
        <dbReference type="ARBA" id="ARBA00022676"/>
    </source>
</evidence>
<feature type="compositionally biased region" description="Basic and acidic residues" evidence="7">
    <location>
        <begin position="497"/>
        <end position="507"/>
    </location>
</feature>
<feature type="transmembrane region" description="Helical" evidence="8">
    <location>
        <begin position="16"/>
        <end position="38"/>
    </location>
</feature>
<keyword evidence="2 9" id="KW-0328">Glycosyltransferase</keyword>